<evidence type="ECO:0000313" key="1">
    <source>
        <dbReference type="EMBL" id="KAK9719183.1"/>
    </source>
</evidence>
<name>A0AAW1KKX0_POPJA</name>
<reference evidence="1 2" key="1">
    <citation type="journal article" date="2024" name="BMC Genomics">
        <title>De novo assembly and annotation of Popillia japonica's genome with initial clues to its potential as an invasive pest.</title>
        <authorList>
            <person name="Cucini C."/>
            <person name="Boschi S."/>
            <person name="Funari R."/>
            <person name="Cardaioli E."/>
            <person name="Iannotti N."/>
            <person name="Marturano G."/>
            <person name="Paoli F."/>
            <person name="Bruttini M."/>
            <person name="Carapelli A."/>
            <person name="Frati F."/>
            <person name="Nardi F."/>
        </authorList>
    </citation>
    <scope>NUCLEOTIDE SEQUENCE [LARGE SCALE GENOMIC DNA]</scope>
    <source>
        <strain evidence="1">DMR45628</strain>
    </source>
</reference>
<comment type="caution">
    <text evidence="1">The sequence shown here is derived from an EMBL/GenBank/DDBJ whole genome shotgun (WGS) entry which is preliminary data.</text>
</comment>
<accession>A0AAW1KKX0</accession>
<keyword evidence="2" id="KW-1185">Reference proteome</keyword>
<sequence length="121" mass="13236">MAYHQKVAYYSQQPVLDAIYDRFPGRSVVVLALVLGARGQPVLDAIYDRFPGRSVVVLALVLGARGTWCDLNNAVAETLSLSRAEKVSLINNCINGSVLIHKEFMRTTCIRATGEAGRGDR</sequence>
<dbReference type="EMBL" id="JASPKY010000222">
    <property type="protein sequence ID" value="KAK9719183.1"/>
    <property type="molecule type" value="Genomic_DNA"/>
</dbReference>
<dbReference type="AlphaFoldDB" id="A0AAW1KKX0"/>
<protein>
    <submittedName>
        <fullName evidence="1">Uncharacterized protein</fullName>
    </submittedName>
</protein>
<dbReference type="Proteomes" id="UP001458880">
    <property type="component" value="Unassembled WGS sequence"/>
</dbReference>
<proteinExistence type="predicted"/>
<evidence type="ECO:0000313" key="2">
    <source>
        <dbReference type="Proteomes" id="UP001458880"/>
    </source>
</evidence>
<gene>
    <name evidence="1" type="ORF">QE152_g22784</name>
</gene>
<organism evidence="1 2">
    <name type="scientific">Popillia japonica</name>
    <name type="common">Japanese beetle</name>
    <dbReference type="NCBI Taxonomy" id="7064"/>
    <lineage>
        <taxon>Eukaryota</taxon>
        <taxon>Metazoa</taxon>
        <taxon>Ecdysozoa</taxon>
        <taxon>Arthropoda</taxon>
        <taxon>Hexapoda</taxon>
        <taxon>Insecta</taxon>
        <taxon>Pterygota</taxon>
        <taxon>Neoptera</taxon>
        <taxon>Endopterygota</taxon>
        <taxon>Coleoptera</taxon>
        <taxon>Polyphaga</taxon>
        <taxon>Scarabaeiformia</taxon>
        <taxon>Scarabaeidae</taxon>
        <taxon>Rutelinae</taxon>
        <taxon>Popillia</taxon>
    </lineage>
</organism>